<dbReference type="GO" id="GO:0008332">
    <property type="term" value="F:low voltage-gated calcium channel activity"/>
    <property type="evidence" value="ECO:0007669"/>
    <property type="project" value="TreeGrafter"/>
</dbReference>
<proteinExistence type="predicted"/>
<evidence type="ECO:0000313" key="1">
    <source>
        <dbReference type="EMBL" id="VDP09058.1"/>
    </source>
</evidence>
<sequence length="254" mass="28724">MALRLDDIARLAAEEVRAQKVSGGGVGGFNTSPRRNFAATGALTTPVKAKEPTSLFIFSADNFIRRYAKMIIEWGYPFQSFLALFVYEPNAALLITYAQLSRRECSYSAESAYFGEKFDFPPTRVLRLCTTRGRWRRQSTLDAFAAQARIRKLYRFLSSSSVCTNHSPFIRRRVYNECLAVTLLSKTIITPINKSTVPRSSQVPFTPFEYFILMTIIANCIVLALDQHLPNNDKTPLALKLVSVLMFIFDHSLP</sequence>
<dbReference type="OrthoDB" id="431720at2759"/>
<dbReference type="PANTHER" id="PTHR10037">
    <property type="entry name" value="VOLTAGE-GATED CATION CHANNEL CALCIUM AND SODIUM"/>
    <property type="match status" value="1"/>
</dbReference>
<organism evidence="3">
    <name type="scientific">Soboliphyme baturini</name>
    <dbReference type="NCBI Taxonomy" id="241478"/>
    <lineage>
        <taxon>Eukaryota</taxon>
        <taxon>Metazoa</taxon>
        <taxon>Ecdysozoa</taxon>
        <taxon>Nematoda</taxon>
        <taxon>Enoplea</taxon>
        <taxon>Dorylaimia</taxon>
        <taxon>Dioctophymatida</taxon>
        <taxon>Dioctophymatoidea</taxon>
        <taxon>Soboliphymatidae</taxon>
        <taxon>Soboliphyme</taxon>
    </lineage>
</organism>
<gene>
    <name evidence="1" type="ORF">SBAD_LOCUS6045</name>
</gene>
<evidence type="ECO:0000313" key="3">
    <source>
        <dbReference type="WBParaSite" id="SBAD_0000628101-mRNA-1"/>
    </source>
</evidence>
<dbReference type="GO" id="GO:0070509">
    <property type="term" value="P:calcium ion import"/>
    <property type="evidence" value="ECO:0007669"/>
    <property type="project" value="TreeGrafter"/>
</dbReference>
<dbReference type="GO" id="GO:0086010">
    <property type="term" value="P:membrane depolarization during action potential"/>
    <property type="evidence" value="ECO:0007669"/>
    <property type="project" value="TreeGrafter"/>
</dbReference>
<keyword evidence="2" id="KW-1185">Reference proteome</keyword>
<dbReference type="InterPro" id="IPR043203">
    <property type="entry name" value="VGCC_Ca_Na"/>
</dbReference>
<accession>A0A183IQZ8</accession>
<dbReference type="GO" id="GO:0005248">
    <property type="term" value="F:voltage-gated sodium channel activity"/>
    <property type="evidence" value="ECO:0007669"/>
    <property type="project" value="TreeGrafter"/>
</dbReference>
<dbReference type="WBParaSite" id="SBAD_0000628101-mRNA-1">
    <property type="protein sequence ID" value="SBAD_0000628101-mRNA-1"/>
    <property type="gene ID" value="SBAD_0000628101"/>
</dbReference>
<reference evidence="3" key="1">
    <citation type="submission" date="2016-06" db="UniProtKB">
        <authorList>
            <consortium name="WormBaseParasite"/>
        </authorList>
    </citation>
    <scope>IDENTIFICATION</scope>
</reference>
<dbReference type="GO" id="GO:0001518">
    <property type="term" value="C:voltage-gated sodium channel complex"/>
    <property type="evidence" value="ECO:0007669"/>
    <property type="project" value="TreeGrafter"/>
</dbReference>
<dbReference type="GO" id="GO:0043005">
    <property type="term" value="C:neuron projection"/>
    <property type="evidence" value="ECO:0007669"/>
    <property type="project" value="TreeGrafter"/>
</dbReference>
<dbReference type="EMBL" id="UZAM01009445">
    <property type="protein sequence ID" value="VDP09058.1"/>
    <property type="molecule type" value="Genomic_DNA"/>
</dbReference>
<name>A0A183IQZ8_9BILA</name>
<evidence type="ECO:0000313" key="2">
    <source>
        <dbReference type="Proteomes" id="UP000270296"/>
    </source>
</evidence>
<dbReference type="PANTHER" id="PTHR10037:SF293">
    <property type="entry name" value="EF-HAND DOMAIN-CONTAINING PROTEIN"/>
    <property type="match status" value="1"/>
</dbReference>
<dbReference type="Proteomes" id="UP000270296">
    <property type="component" value="Unassembled WGS sequence"/>
</dbReference>
<reference evidence="1 2" key="2">
    <citation type="submission" date="2018-11" db="EMBL/GenBank/DDBJ databases">
        <authorList>
            <consortium name="Pathogen Informatics"/>
        </authorList>
    </citation>
    <scope>NUCLEOTIDE SEQUENCE [LARGE SCALE GENOMIC DNA]</scope>
</reference>
<protein>
    <submittedName>
        <fullName evidence="3">Voltage-dependent L-type calcium channel subunit alpha-1D</fullName>
    </submittedName>
</protein>
<dbReference type="AlphaFoldDB" id="A0A183IQZ8"/>